<proteinExistence type="inferred from homology"/>
<evidence type="ECO:0000256" key="1">
    <source>
        <dbReference type="ARBA" id="ARBA00005820"/>
    </source>
</evidence>
<dbReference type="Pfam" id="PF03704">
    <property type="entry name" value="BTAD"/>
    <property type="match status" value="1"/>
</dbReference>
<dbReference type="Gene3D" id="1.25.40.10">
    <property type="entry name" value="Tetratricopeptide repeat domain"/>
    <property type="match status" value="1"/>
</dbReference>
<accession>A0ABV8LMT1</accession>
<dbReference type="InterPro" id="IPR051677">
    <property type="entry name" value="AfsR-DnrI-RedD_regulator"/>
</dbReference>
<comment type="similarity">
    <text evidence="1">Belongs to the AfsR/DnrI/RedD regulatory family.</text>
</comment>
<reference evidence="8" key="1">
    <citation type="journal article" date="2019" name="Int. J. Syst. Evol. Microbiol.">
        <title>The Global Catalogue of Microorganisms (GCM) 10K type strain sequencing project: providing services to taxonomists for standard genome sequencing and annotation.</title>
        <authorList>
            <consortium name="The Broad Institute Genomics Platform"/>
            <consortium name="The Broad Institute Genome Sequencing Center for Infectious Disease"/>
            <person name="Wu L."/>
            <person name="Ma J."/>
        </authorList>
    </citation>
    <scope>NUCLEOTIDE SEQUENCE [LARGE SCALE GENOMIC DNA]</scope>
    <source>
        <strain evidence="8">CGMCC 4.7289</strain>
    </source>
</reference>
<keyword evidence="4" id="KW-0804">Transcription</keyword>
<evidence type="ECO:0000313" key="8">
    <source>
        <dbReference type="Proteomes" id="UP001595816"/>
    </source>
</evidence>
<dbReference type="SMART" id="SM00862">
    <property type="entry name" value="Trans_reg_C"/>
    <property type="match status" value="1"/>
</dbReference>
<dbReference type="SMART" id="SM01043">
    <property type="entry name" value="BTAD"/>
    <property type="match status" value="1"/>
</dbReference>
<comment type="caution">
    <text evidence="7">The sequence shown here is derived from an EMBL/GenBank/DDBJ whole genome shotgun (WGS) entry which is preliminary data.</text>
</comment>
<dbReference type="Gene3D" id="1.10.10.10">
    <property type="entry name" value="Winged helix-like DNA-binding domain superfamily/Winged helix DNA-binding domain"/>
    <property type="match status" value="1"/>
</dbReference>
<dbReference type="InterPro" id="IPR005158">
    <property type="entry name" value="BTAD"/>
</dbReference>
<dbReference type="SUPFAM" id="SSF48452">
    <property type="entry name" value="TPR-like"/>
    <property type="match status" value="1"/>
</dbReference>
<dbReference type="RefSeq" id="WP_253755314.1">
    <property type="nucleotide sequence ID" value="NZ_JAMZDZ010000001.1"/>
</dbReference>
<evidence type="ECO:0000256" key="3">
    <source>
        <dbReference type="ARBA" id="ARBA00023125"/>
    </source>
</evidence>
<evidence type="ECO:0000313" key="7">
    <source>
        <dbReference type="EMBL" id="MFC4131622.1"/>
    </source>
</evidence>
<evidence type="ECO:0000259" key="5">
    <source>
        <dbReference type="SMART" id="SM00862"/>
    </source>
</evidence>
<protein>
    <submittedName>
        <fullName evidence="7">BTAD domain-containing putative transcriptional regulator</fullName>
    </submittedName>
</protein>
<keyword evidence="3" id="KW-0238">DNA-binding</keyword>
<evidence type="ECO:0000256" key="2">
    <source>
        <dbReference type="ARBA" id="ARBA00023015"/>
    </source>
</evidence>
<dbReference type="InterPro" id="IPR011990">
    <property type="entry name" value="TPR-like_helical_dom_sf"/>
</dbReference>
<keyword evidence="8" id="KW-1185">Reference proteome</keyword>
<dbReference type="InterPro" id="IPR001867">
    <property type="entry name" value="OmpR/PhoB-type_DNA-bd"/>
</dbReference>
<dbReference type="EMBL" id="JBHSAY010000006">
    <property type="protein sequence ID" value="MFC4131622.1"/>
    <property type="molecule type" value="Genomic_DNA"/>
</dbReference>
<keyword evidence="2" id="KW-0805">Transcription regulation</keyword>
<dbReference type="CDD" id="cd15831">
    <property type="entry name" value="BTAD"/>
    <property type="match status" value="1"/>
</dbReference>
<feature type="domain" description="Bacterial transcriptional activator" evidence="6">
    <location>
        <begin position="96"/>
        <end position="234"/>
    </location>
</feature>
<dbReference type="InterPro" id="IPR036388">
    <property type="entry name" value="WH-like_DNA-bd_sf"/>
</dbReference>
<dbReference type="Proteomes" id="UP001595816">
    <property type="component" value="Unassembled WGS sequence"/>
</dbReference>
<name>A0ABV8LMT1_9ACTN</name>
<sequence length="410" mass="44759">MRIRLLGSIEVEAGGRTLDAGPLQRRAVLAALAMDAGSPVGLDALVERVWGADPPEAPRSALYAHIARLRRLFAGHGVRLIKQVDGYVLNLDRERVDVHRIGRLLEAYRGDPGRVADLREAMDLWRGRPLAQLTGFWAAKVRRGVESQLVGVASAWAAEELRRGNAETVADRLAPIVESHPLAEPVVAQHMWALCALGRTSEALQCYAVVRTQIAEQLGVEPGAELRDLHVAVLRGEVTAPVRLPAYRQLFYDDAELRDLGQLVLLAGRLETMMACVYAMILDDDSRALTHYLGGPARLSAAGRSAADRLRDEGQPDLAEELALWSKACDEAREDGRQAVHVLPPGPAARWWRTAAALSAVDDATVAQRHARLVERIIEGYALGDRIAARYEASPSTPVRSADSAHRRTA</sequence>
<dbReference type="InterPro" id="IPR016032">
    <property type="entry name" value="Sig_transdc_resp-reg_C-effctor"/>
</dbReference>
<gene>
    <name evidence="7" type="ORF">ACFOZ4_13505</name>
</gene>
<organism evidence="7 8">
    <name type="scientific">Hamadaea flava</name>
    <dbReference type="NCBI Taxonomy" id="1742688"/>
    <lineage>
        <taxon>Bacteria</taxon>
        <taxon>Bacillati</taxon>
        <taxon>Actinomycetota</taxon>
        <taxon>Actinomycetes</taxon>
        <taxon>Micromonosporales</taxon>
        <taxon>Micromonosporaceae</taxon>
        <taxon>Hamadaea</taxon>
    </lineage>
</organism>
<dbReference type="PANTHER" id="PTHR35807:SF1">
    <property type="entry name" value="TRANSCRIPTIONAL REGULATOR REDD"/>
    <property type="match status" value="1"/>
</dbReference>
<feature type="domain" description="OmpR/PhoB-type" evidence="5">
    <location>
        <begin position="15"/>
        <end position="89"/>
    </location>
</feature>
<dbReference type="SUPFAM" id="SSF46894">
    <property type="entry name" value="C-terminal effector domain of the bipartite response regulators"/>
    <property type="match status" value="1"/>
</dbReference>
<dbReference type="Pfam" id="PF00486">
    <property type="entry name" value="Trans_reg_C"/>
    <property type="match status" value="1"/>
</dbReference>
<evidence type="ECO:0000256" key="4">
    <source>
        <dbReference type="ARBA" id="ARBA00023163"/>
    </source>
</evidence>
<dbReference type="PANTHER" id="PTHR35807">
    <property type="entry name" value="TRANSCRIPTIONAL REGULATOR REDD-RELATED"/>
    <property type="match status" value="1"/>
</dbReference>
<evidence type="ECO:0000259" key="6">
    <source>
        <dbReference type="SMART" id="SM01043"/>
    </source>
</evidence>